<gene>
    <name evidence="1" type="ORF">GCM10009767_01400</name>
</gene>
<keyword evidence="2" id="KW-1185">Reference proteome</keyword>
<dbReference type="RefSeq" id="WP_344118926.1">
    <property type="nucleotide sequence ID" value="NZ_BAAAOA010000004.1"/>
</dbReference>
<evidence type="ECO:0000313" key="1">
    <source>
        <dbReference type="EMBL" id="GAA1746483.1"/>
    </source>
</evidence>
<accession>A0ABN2K1M7</accession>
<dbReference type="EMBL" id="BAAAOA010000004">
    <property type="protein sequence ID" value="GAA1746483.1"/>
    <property type="molecule type" value="Genomic_DNA"/>
</dbReference>
<comment type="caution">
    <text evidence="1">The sequence shown here is derived from an EMBL/GenBank/DDBJ whole genome shotgun (WGS) entry which is preliminary data.</text>
</comment>
<reference evidence="1 2" key="1">
    <citation type="journal article" date="2019" name="Int. J. Syst. Evol. Microbiol.">
        <title>The Global Catalogue of Microorganisms (GCM) 10K type strain sequencing project: providing services to taxonomists for standard genome sequencing and annotation.</title>
        <authorList>
            <consortium name="The Broad Institute Genomics Platform"/>
            <consortium name="The Broad Institute Genome Sequencing Center for Infectious Disease"/>
            <person name="Wu L."/>
            <person name="Ma J."/>
        </authorList>
    </citation>
    <scope>NUCLEOTIDE SEQUENCE [LARGE SCALE GENOMIC DNA]</scope>
    <source>
        <strain evidence="1 2">JCM 14735</strain>
    </source>
</reference>
<evidence type="ECO:0008006" key="3">
    <source>
        <dbReference type="Google" id="ProtNLM"/>
    </source>
</evidence>
<sequence>MRVLNPTVLEGLDVSHVSCAPACALFDLHDVHALTIERHRSSFTLVVETVPSLVGGPSCEVVAINHGRVPVLLYELACAGAPVRVVWRKRRHRCHGTACAVRTFSEVHELAAPRAKLTTRVVAWAVGQLRFHDIAVSALSVMLGIAWNTVWDAIAPVIQAQLATEDRLTGMNALGVDEHV</sequence>
<dbReference type="Proteomes" id="UP001501204">
    <property type="component" value="Unassembled WGS sequence"/>
</dbReference>
<proteinExistence type="predicted"/>
<name>A0ABN2K1M7_9MICC</name>
<protein>
    <recommendedName>
        <fullName evidence="3">Transposase</fullName>
    </recommendedName>
</protein>
<evidence type="ECO:0000313" key="2">
    <source>
        <dbReference type="Proteomes" id="UP001501204"/>
    </source>
</evidence>
<organism evidence="1 2">
    <name type="scientific">Kocuria aegyptia</name>
    <dbReference type="NCBI Taxonomy" id="330943"/>
    <lineage>
        <taxon>Bacteria</taxon>
        <taxon>Bacillati</taxon>
        <taxon>Actinomycetota</taxon>
        <taxon>Actinomycetes</taxon>
        <taxon>Micrococcales</taxon>
        <taxon>Micrococcaceae</taxon>
        <taxon>Kocuria</taxon>
    </lineage>
</organism>